<dbReference type="RefSeq" id="WP_001513676.1">
    <property type="nucleotide sequence ID" value="NZ_MOCY01000056.1"/>
</dbReference>
<comment type="caution">
    <text evidence="3">The sequence shown here is derived from an EMBL/GenBank/DDBJ whole genome shotgun (WGS) entry which is preliminary data.</text>
</comment>
<dbReference type="Pfam" id="PF13271">
    <property type="entry name" value="DUF4062"/>
    <property type="match status" value="1"/>
</dbReference>
<dbReference type="InterPro" id="IPR025139">
    <property type="entry name" value="DUF4062"/>
</dbReference>
<feature type="coiled-coil region" evidence="1">
    <location>
        <begin position="169"/>
        <end position="196"/>
    </location>
</feature>
<evidence type="ECO:0000313" key="3">
    <source>
        <dbReference type="EMBL" id="OMB03480.1"/>
    </source>
</evidence>
<proteinExistence type="predicted"/>
<keyword evidence="1" id="KW-0175">Coiled coil</keyword>
<organism evidence="3 4">
    <name type="scientific">Salmonella newport</name>
    <dbReference type="NCBI Taxonomy" id="108619"/>
    <lineage>
        <taxon>Bacteria</taxon>
        <taxon>Pseudomonadati</taxon>
        <taxon>Pseudomonadota</taxon>
        <taxon>Gammaproteobacteria</taxon>
        <taxon>Enterobacterales</taxon>
        <taxon>Enterobacteriaceae</taxon>
        <taxon>Salmonella</taxon>
    </lineage>
</organism>
<sequence length="344" mass="39278">MDKRYQVFVSSTFADLEEERQEVMQALLELDCMPAGMELFPATNSDQWSLIKKIIDDSDYYIVILAGRYGSIGPDGISYTEMEYRYALETGKPVIGFIHKDKSNLPAKRCESNPEGVEKLKAFEELVKTKLCRFWESPAELGSQVSRSLIRLIKECPAIGWVKGNLVTNDGDAKEILKLKRRIEELESQLVSSMTEAPAGAEKLSQGDELFELDYEFCVSPTEWRHNGEEYTDKVKLSWNDIFSYVSPLMIDEIVDDKLYSALNNCVRNAVQDIIYEDFKDMNLLSLKVSNSDFQTIKVQFRALGLIIKSEKSRSVKDKGTYWTLTPYGENLMTTLRAIKKTLV</sequence>
<dbReference type="AlphaFoldDB" id="A0A1R0QLT3"/>
<evidence type="ECO:0000256" key="1">
    <source>
        <dbReference type="SAM" id="Coils"/>
    </source>
</evidence>
<protein>
    <recommendedName>
        <fullName evidence="2">DUF4062 domain-containing protein</fullName>
    </recommendedName>
</protein>
<feature type="domain" description="DUF4062" evidence="2">
    <location>
        <begin position="6"/>
        <end position="87"/>
    </location>
</feature>
<accession>A0A1R0QLT3</accession>
<gene>
    <name evidence="3" type="ORF">BLX71_12395</name>
</gene>
<reference evidence="3 4" key="1">
    <citation type="submission" date="2016-10" db="EMBL/GenBank/DDBJ databases">
        <title>Geospatial study of bovine Salmonella enterica.</title>
        <authorList>
            <person name="Liao J."/>
        </authorList>
    </citation>
    <scope>NUCLEOTIDE SEQUENCE [LARGE SCALE GENOMIC DNA]</scope>
    <source>
        <strain evidence="3 4">R8_4821_R1</strain>
    </source>
</reference>
<dbReference type="EMBL" id="MODC01000043">
    <property type="protein sequence ID" value="OMB03480.1"/>
    <property type="molecule type" value="Genomic_DNA"/>
</dbReference>
<evidence type="ECO:0000313" key="4">
    <source>
        <dbReference type="Proteomes" id="UP000187320"/>
    </source>
</evidence>
<name>A0A1R0QLT3_SALNE</name>
<evidence type="ECO:0000259" key="2">
    <source>
        <dbReference type="Pfam" id="PF13271"/>
    </source>
</evidence>
<dbReference type="Proteomes" id="UP000187320">
    <property type="component" value="Unassembled WGS sequence"/>
</dbReference>